<protein>
    <submittedName>
        <fullName evidence="1">Probable replicase protein(RepA)</fullName>
        <ecNumber evidence="1">2.4.1.-</ecNumber>
    </submittedName>
</protein>
<keyword evidence="2" id="KW-1185">Reference proteome</keyword>
<dbReference type="EC" id="2.4.1.-" evidence="1"/>
<dbReference type="eggNOG" id="ENOG50316EA">
    <property type="taxonomic scope" value="Bacteria"/>
</dbReference>
<dbReference type="RefSeq" id="WP_011765771.1">
    <property type="nucleotide sequence ID" value="NC_008702.1"/>
</dbReference>
<dbReference type="STRING" id="62928.azo2040"/>
<keyword evidence="1" id="KW-0328">Glycosyltransferase</keyword>
<evidence type="ECO:0000313" key="1">
    <source>
        <dbReference type="EMBL" id="CAL94657.1"/>
    </source>
</evidence>
<dbReference type="KEGG" id="azo:azo2040"/>
<name>A1K752_AZOSB</name>
<gene>
    <name evidence="1" type="primary">repA</name>
    <name evidence="1" type="ordered locus">azo2040</name>
</gene>
<dbReference type="HOGENOM" id="CLU_1821449_0_0_4"/>
<accession>A1K752</accession>
<dbReference type="GO" id="GO:0016757">
    <property type="term" value="F:glycosyltransferase activity"/>
    <property type="evidence" value="ECO:0007669"/>
    <property type="project" value="UniProtKB-KW"/>
</dbReference>
<proteinExistence type="predicted"/>
<reference evidence="1 2" key="1">
    <citation type="journal article" date="2006" name="Nat. Biotechnol.">
        <title>Complete genome of the mutualistic, N2-fixing grass endophyte Azoarcus sp. strain BH72.</title>
        <authorList>
            <person name="Krause A."/>
            <person name="Ramakumar A."/>
            <person name="Bartels D."/>
            <person name="Battistoni F."/>
            <person name="Bekel T."/>
            <person name="Boch J."/>
            <person name="Boehm M."/>
            <person name="Friedrich F."/>
            <person name="Hurek T."/>
            <person name="Krause L."/>
            <person name="Linke B."/>
            <person name="McHardy A.C."/>
            <person name="Sarkar A."/>
            <person name="Schneiker S."/>
            <person name="Syed A.A."/>
            <person name="Thauer R."/>
            <person name="Vorhoelter F.-J."/>
            <person name="Weidner S."/>
            <person name="Puehler A."/>
            <person name="Reinhold-Hurek B."/>
            <person name="Kaiser O."/>
            <person name="Goesmann A."/>
        </authorList>
    </citation>
    <scope>NUCLEOTIDE SEQUENCE [LARGE SCALE GENOMIC DNA]</scope>
    <source>
        <strain evidence="1 2">BH72</strain>
    </source>
</reference>
<sequence>MPTSKPTQLKLDYRSGQPIPAWVREVIDAHLAIETEDARSAGALGFMARALVIATMPYKDPKTDVFKRQNGDFRLRIIAGYEGGIPYGIYPRLLMSWVSTEAVRTRSPVIQLGDSLRAFLRDVMDLRSTGGGVRGSGTRVA</sequence>
<organism evidence="1 2">
    <name type="scientific">Azoarcus sp. (strain BH72)</name>
    <dbReference type="NCBI Taxonomy" id="418699"/>
    <lineage>
        <taxon>Bacteria</taxon>
        <taxon>Pseudomonadati</taxon>
        <taxon>Pseudomonadota</taxon>
        <taxon>Betaproteobacteria</taxon>
        <taxon>Rhodocyclales</taxon>
        <taxon>Zoogloeaceae</taxon>
        <taxon>Azoarcus</taxon>
    </lineage>
</organism>
<dbReference type="AlphaFoldDB" id="A1K752"/>
<dbReference type="EMBL" id="AM406670">
    <property type="protein sequence ID" value="CAL94657.1"/>
    <property type="molecule type" value="Genomic_DNA"/>
</dbReference>
<keyword evidence="1" id="KW-0808">Transferase</keyword>
<dbReference type="Proteomes" id="UP000002588">
    <property type="component" value="Chromosome"/>
</dbReference>
<evidence type="ECO:0000313" key="2">
    <source>
        <dbReference type="Proteomes" id="UP000002588"/>
    </source>
</evidence>